<protein>
    <recommendedName>
        <fullName evidence="3">HMA domain-containing protein</fullName>
    </recommendedName>
</protein>
<gene>
    <name evidence="1" type="ORF">H1P_5450002</name>
</gene>
<name>A0A563W045_9CYAN</name>
<dbReference type="Gene3D" id="3.30.70.100">
    <property type="match status" value="1"/>
</dbReference>
<dbReference type="InterPro" id="IPR036163">
    <property type="entry name" value="HMA_dom_sf"/>
</dbReference>
<keyword evidence="2" id="KW-1185">Reference proteome</keyword>
<dbReference type="EMBL" id="CAACVJ010000496">
    <property type="protein sequence ID" value="VEP17082.1"/>
    <property type="molecule type" value="Genomic_DNA"/>
</dbReference>
<dbReference type="AlphaFoldDB" id="A0A563W045"/>
<evidence type="ECO:0000313" key="1">
    <source>
        <dbReference type="EMBL" id="VEP17082.1"/>
    </source>
</evidence>
<evidence type="ECO:0008006" key="3">
    <source>
        <dbReference type="Google" id="ProtNLM"/>
    </source>
</evidence>
<dbReference type="GO" id="GO:0046872">
    <property type="term" value="F:metal ion binding"/>
    <property type="evidence" value="ECO:0007669"/>
    <property type="project" value="InterPro"/>
</dbReference>
<organism evidence="1 2">
    <name type="scientific">Hyella patelloides LEGE 07179</name>
    <dbReference type="NCBI Taxonomy" id="945734"/>
    <lineage>
        <taxon>Bacteria</taxon>
        <taxon>Bacillati</taxon>
        <taxon>Cyanobacteriota</taxon>
        <taxon>Cyanophyceae</taxon>
        <taxon>Pleurocapsales</taxon>
        <taxon>Hyellaceae</taxon>
        <taxon>Hyella</taxon>
    </lineage>
</organism>
<proteinExistence type="predicted"/>
<reference evidence="1 2" key="1">
    <citation type="submission" date="2019-01" db="EMBL/GenBank/DDBJ databases">
        <authorList>
            <person name="Brito A."/>
        </authorList>
    </citation>
    <scope>NUCLEOTIDE SEQUENCE [LARGE SCALE GENOMIC DNA]</scope>
    <source>
        <strain evidence="1">1</strain>
    </source>
</reference>
<accession>A0A563W045</accession>
<dbReference type="Proteomes" id="UP000320055">
    <property type="component" value="Unassembled WGS sequence"/>
</dbReference>
<dbReference type="SUPFAM" id="SSF55008">
    <property type="entry name" value="HMA, heavy metal-associated domain"/>
    <property type="match status" value="1"/>
</dbReference>
<evidence type="ECO:0000313" key="2">
    <source>
        <dbReference type="Proteomes" id="UP000320055"/>
    </source>
</evidence>
<sequence length="53" mass="5596">MVLALKPSLLPIHNLDSMASVKADTKTKQVTVETQASLASVRDVITSAGFNPT</sequence>